<evidence type="ECO:0000313" key="1">
    <source>
        <dbReference type="EMBL" id="KAJ3981857.1"/>
    </source>
</evidence>
<sequence length="340" mass="38843">MQRASQLTCIVAFVYDWLFFSRRSSLFSAISISQDACRVSLPLFSSFIRRDCVLETTNHYMSDCWELDIIEGNGGNLYQGPTSQLRWFTRQRPVHGRQRSKRFEPPFEHSLQQPTSFTRTRWHSDHHQRRQRSRRFWPSYGRHYQPDISKVSLTLKGFHYNLSCLSSAELGSDLREPLLSVESAALPILPSHGTLCQAPFESFNVPDGELLLLDTESEFVPQHSSASCLSPLALTFFPAPKRTSTCTYPLPFDHLFPPSWPIPPVRPNSDPRVNHASRHNNNAAHVHSTLNRSAWAYFLQDYPDRPFVDSLLYIIDHGADIGFMGDRSVSVSSANLKSTE</sequence>
<organism evidence="1 2">
    <name type="scientific">Lentinula detonsa</name>
    <dbReference type="NCBI Taxonomy" id="2804962"/>
    <lineage>
        <taxon>Eukaryota</taxon>
        <taxon>Fungi</taxon>
        <taxon>Dikarya</taxon>
        <taxon>Basidiomycota</taxon>
        <taxon>Agaricomycotina</taxon>
        <taxon>Agaricomycetes</taxon>
        <taxon>Agaricomycetidae</taxon>
        <taxon>Agaricales</taxon>
        <taxon>Marasmiineae</taxon>
        <taxon>Omphalotaceae</taxon>
        <taxon>Lentinula</taxon>
    </lineage>
</organism>
<name>A0AA38PUH6_9AGAR</name>
<proteinExistence type="predicted"/>
<gene>
    <name evidence="1" type="ORF">F5890DRAFT_478602</name>
</gene>
<evidence type="ECO:0000313" key="2">
    <source>
        <dbReference type="Proteomes" id="UP001163850"/>
    </source>
</evidence>
<dbReference type="AlphaFoldDB" id="A0AA38PUH6"/>
<dbReference type="Proteomes" id="UP001163850">
    <property type="component" value="Unassembled WGS sequence"/>
</dbReference>
<reference evidence="1" key="1">
    <citation type="submission" date="2022-08" db="EMBL/GenBank/DDBJ databases">
        <authorList>
            <consortium name="DOE Joint Genome Institute"/>
            <person name="Min B."/>
            <person name="Riley R."/>
            <person name="Sierra-Patev S."/>
            <person name="Naranjo-Ortiz M."/>
            <person name="Looney B."/>
            <person name="Konkel Z."/>
            <person name="Slot J.C."/>
            <person name="Sakamoto Y."/>
            <person name="Steenwyk J.L."/>
            <person name="Rokas A."/>
            <person name="Carro J."/>
            <person name="Camarero S."/>
            <person name="Ferreira P."/>
            <person name="Molpeceres G."/>
            <person name="Ruiz-Duenas F.J."/>
            <person name="Serrano A."/>
            <person name="Henrissat B."/>
            <person name="Drula E."/>
            <person name="Hughes K.W."/>
            <person name="Mata J.L."/>
            <person name="Ishikawa N.K."/>
            <person name="Vargas-Isla R."/>
            <person name="Ushijima S."/>
            <person name="Smith C.A."/>
            <person name="Ahrendt S."/>
            <person name="Andreopoulos W."/>
            <person name="He G."/>
            <person name="Labutti K."/>
            <person name="Lipzen A."/>
            <person name="Ng V."/>
            <person name="Sandor L."/>
            <person name="Barry K."/>
            <person name="Martinez A.T."/>
            <person name="Xiao Y."/>
            <person name="Gibbons J.G."/>
            <person name="Terashima K."/>
            <person name="Hibbett D.S."/>
            <person name="Grigoriev I.V."/>
        </authorList>
    </citation>
    <scope>NUCLEOTIDE SEQUENCE</scope>
    <source>
        <strain evidence="1">TFB7829</strain>
    </source>
</reference>
<accession>A0AA38PUH6</accession>
<comment type="caution">
    <text evidence="1">The sequence shown here is derived from an EMBL/GenBank/DDBJ whole genome shotgun (WGS) entry which is preliminary data.</text>
</comment>
<protein>
    <submittedName>
        <fullName evidence="1">Uncharacterized protein</fullName>
    </submittedName>
</protein>
<dbReference type="EMBL" id="MU802091">
    <property type="protein sequence ID" value="KAJ3981857.1"/>
    <property type="molecule type" value="Genomic_DNA"/>
</dbReference>